<dbReference type="SUPFAM" id="SSF53850">
    <property type="entry name" value="Periplasmic binding protein-like II"/>
    <property type="match status" value="1"/>
</dbReference>
<dbReference type="GO" id="GO:1904680">
    <property type="term" value="F:peptide transmembrane transporter activity"/>
    <property type="evidence" value="ECO:0007669"/>
    <property type="project" value="TreeGrafter"/>
</dbReference>
<protein>
    <submittedName>
        <fullName evidence="3">Peptide ABC transporter substrate-binding protein</fullName>
    </submittedName>
</protein>
<feature type="domain" description="Solute-binding protein family 5" evidence="2">
    <location>
        <begin position="81"/>
        <end position="443"/>
    </location>
</feature>
<name>A0AA37UFP3_9MICO</name>
<dbReference type="PROSITE" id="PS51257">
    <property type="entry name" value="PROKAR_LIPOPROTEIN"/>
    <property type="match status" value="1"/>
</dbReference>
<dbReference type="Proteomes" id="UP001157160">
    <property type="component" value="Unassembled WGS sequence"/>
</dbReference>
<keyword evidence="1" id="KW-0732">Signal</keyword>
<reference evidence="3 4" key="1">
    <citation type="journal article" date="2014" name="Int. J. Syst. Evol. Microbiol.">
        <title>Complete genome sequence of Corynebacterium casei LMG S-19264T (=DSM 44701T), isolated from a smear-ripened cheese.</title>
        <authorList>
            <consortium name="US DOE Joint Genome Institute (JGI-PGF)"/>
            <person name="Walter F."/>
            <person name="Albersmeier A."/>
            <person name="Kalinowski J."/>
            <person name="Ruckert C."/>
        </authorList>
    </citation>
    <scope>NUCLEOTIDE SEQUENCE [LARGE SCALE GENOMIC DNA]</scope>
    <source>
        <strain evidence="3 4">NBRC 112289</strain>
    </source>
</reference>
<evidence type="ECO:0000313" key="3">
    <source>
        <dbReference type="EMBL" id="GMA29454.1"/>
    </source>
</evidence>
<comment type="caution">
    <text evidence="3">The sequence shown here is derived from an EMBL/GenBank/DDBJ whole genome shotgun (WGS) entry which is preliminary data.</text>
</comment>
<feature type="signal peptide" evidence="1">
    <location>
        <begin position="1"/>
        <end position="25"/>
    </location>
</feature>
<dbReference type="InterPro" id="IPR039424">
    <property type="entry name" value="SBP_5"/>
</dbReference>
<proteinExistence type="predicted"/>
<dbReference type="AlphaFoldDB" id="A0AA37UFP3"/>
<dbReference type="GO" id="GO:0015833">
    <property type="term" value="P:peptide transport"/>
    <property type="evidence" value="ECO:0007669"/>
    <property type="project" value="TreeGrafter"/>
</dbReference>
<dbReference type="GO" id="GO:0042597">
    <property type="term" value="C:periplasmic space"/>
    <property type="evidence" value="ECO:0007669"/>
    <property type="project" value="UniProtKB-ARBA"/>
</dbReference>
<dbReference type="CDD" id="cd08492">
    <property type="entry name" value="PBP2_NikA_DppA_OppA_like_15"/>
    <property type="match status" value="1"/>
</dbReference>
<dbReference type="InterPro" id="IPR000914">
    <property type="entry name" value="SBP_5_dom"/>
</dbReference>
<dbReference type="Pfam" id="PF00496">
    <property type="entry name" value="SBP_bac_5"/>
    <property type="match status" value="1"/>
</dbReference>
<organism evidence="3 4">
    <name type="scientific">Arenivirga flava</name>
    <dbReference type="NCBI Taxonomy" id="1930060"/>
    <lineage>
        <taxon>Bacteria</taxon>
        <taxon>Bacillati</taxon>
        <taxon>Actinomycetota</taxon>
        <taxon>Actinomycetes</taxon>
        <taxon>Micrococcales</taxon>
        <taxon>Microbacteriaceae</taxon>
        <taxon>Arenivirga</taxon>
    </lineage>
</organism>
<dbReference type="EMBL" id="BSUL01000001">
    <property type="protein sequence ID" value="GMA29454.1"/>
    <property type="molecule type" value="Genomic_DNA"/>
</dbReference>
<gene>
    <name evidence="3" type="ORF">GCM10025874_27070</name>
</gene>
<dbReference type="RefSeq" id="WP_284233585.1">
    <property type="nucleotide sequence ID" value="NZ_BSUL01000001.1"/>
</dbReference>
<keyword evidence="4" id="KW-1185">Reference proteome</keyword>
<evidence type="ECO:0000259" key="2">
    <source>
        <dbReference type="Pfam" id="PF00496"/>
    </source>
</evidence>
<dbReference type="PANTHER" id="PTHR30290">
    <property type="entry name" value="PERIPLASMIC BINDING COMPONENT OF ABC TRANSPORTER"/>
    <property type="match status" value="1"/>
</dbReference>
<dbReference type="PIRSF" id="PIRSF002741">
    <property type="entry name" value="MppA"/>
    <property type="match status" value="1"/>
</dbReference>
<feature type="chain" id="PRO_5041378610" evidence="1">
    <location>
        <begin position="26"/>
        <end position="540"/>
    </location>
</feature>
<dbReference type="Gene3D" id="3.40.190.10">
    <property type="entry name" value="Periplasmic binding protein-like II"/>
    <property type="match status" value="1"/>
</dbReference>
<dbReference type="Gene3D" id="3.10.105.10">
    <property type="entry name" value="Dipeptide-binding Protein, Domain 3"/>
    <property type="match status" value="1"/>
</dbReference>
<dbReference type="Gene3D" id="3.90.76.10">
    <property type="entry name" value="Dipeptide-binding Protein, Domain 1"/>
    <property type="match status" value="1"/>
</dbReference>
<evidence type="ECO:0000256" key="1">
    <source>
        <dbReference type="SAM" id="SignalP"/>
    </source>
</evidence>
<dbReference type="GO" id="GO:0043190">
    <property type="term" value="C:ATP-binding cassette (ABC) transporter complex"/>
    <property type="evidence" value="ECO:0007669"/>
    <property type="project" value="InterPro"/>
</dbReference>
<evidence type="ECO:0000313" key="4">
    <source>
        <dbReference type="Proteomes" id="UP001157160"/>
    </source>
</evidence>
<dbReference type="InterPro" id="IPR030678">
    <property type="entry name" value="Peptide/Ni-bd"/>
</dbReference>
<accession>A0AA37UFP3</accession>
<sequence length="540" mass="57532">MPRHARSTAAVALVVAAGFGLAACAAPSGDDADGGTVTFAIEGGNIANGHMNPHRTQLDSSAMVLRNVFDSLVAQNQDGSFSPWLAESYEVADDGLSYTFTLRDDVTFSDGEALDAEVVKANFDHVIDPETTSFRAAALIGYNTEQPEDSAYREAVVVDDRTVRFEFDRPFAPFLSGVATPFLGLYSPASLELDQADLAAGSPEATVGSGPFVLTEYVPDQELVLERNDDYAWAPEGAEIGTAQTLDIRILPEASVRNGALTSGEAQVIADVLPTDVDQLGDAETEVWELPGVPYSLYLNVNRGALQDVRVREAIARGIDVEADVESVYGEGYPRAWSALTSTTPGYDAALEGSWDVDAAAAEALLDEAGWTGTDAEGFRTKDGERLSVEWVAWTPQPDDAAALADLIQQDLAGIGVELVRSVVEPAEYNARYGPKEIDITDWSFAGTGGEVLANHLRTGGFQNASAVSDPSLDAILDEAAASTDPAEQAALYEQVQQWNAEQWAIVPLYSPARITASSSDVEGLSYDIYGRPLFLGVSV</sequence>